<feature type="compositionally biased region" description="Polar residues" evidence="1">
    <location>
        <begin position="50"/>
        <end position="62"/>
    </location>
</feature>
<dbReference type="AlphaFoldDB" id="A0A378RDE7"/>
<dbReference type="Pfam" id="PF08291">
    <property type="entry name" value="Peptidase_M15_3"/>
    <property type="match status" value="1"/>
</dbReference>
<reference evidence="4 5" key="1">
    <citation type="submission" date="2018-06" db="EMBL/GenBank/DDBJ databases">
        <authorList>
            <consortium name="Pathogen Informatics"/>
            <person name="Doyle S."/>
        </authorList>
    </citation>
    <scope>NUCLEOTIDE SEQUENCE [LARGE SCALE GENOMIC DNA]</scope>
    <source>
        <strain evidence="4 5">NCTC10293</strain>
    </source>
</reference>
<feature type="chain" id="PRO_5016978669" evidence="2">
    <location>
        <begin position="24"/>
        <end position="262"/>
    </location>
</feature>
<dbReference type="SUPFAM" id="SSF55166">
    <property type="entry name" value="Hedgehog/DD-peptidase"/>
    <property type="match status" value="1"/>
</dbReference>
<protein>
    <submittedName>
        <fullName evidence="4">Peptidase M15</fullName>
    </submittedName>
</protein>
<feature type="signal peptide" evidence="2">
    <location>
        <begin position="1"/>
        <end position="23"/>
    </location>
</feature>
<feature type="compositionally biased region" description="Basic residues" evidence="1">
    <location>
        <begin position="40"/>
        <end position="49"/>
    </location>
</feature>
<evidence type="ECO:0000313" key="5">
    <source>
        <dbReference type="Proteomes" id="UP000255279"/>
    </source>
</evidence>
<dbReference type="InterPro" id="IPR013230">
    <property type="entry name" value="Peptidase_M15A_C"/>
</dbReference>
<proteinExistence type="predicted"/>
<dbReference type="PROSITE" id="PS51257">
    <property type="entry name" value="PROKAR_LIPOPROTEIN"/>
    <property type="match status" value="1"/>
</dbReference>
<dbReference type="InterPro" id="IPR009045">
    <property type="entry name" value="Zn_M74/Hedgehog-like"/>
</dbReference>
<keyword evidence="2" id="KW-0732">Signal</keyword>
<accession>A0A378RDE7</accession>
<gene>
    <name evidence="4" type="ORF">NCTC10293_02358</name>
</gene>
<dbReference type="Gene3D" id="3.30.1380.10">
    <property type="match status" value="1"/>
</dbReference>
<feature type="compositionally biased region" description="Low complexity" evidence="1">
    <location>
        <begin position="28"/>
        <end position="38"/>
    </location>
</feature>
<evidence type="ECO:0000313" key="4">
    <source>
        <dbReference type="EMBL" id="STZ14761.1"/>
    </source>
</evidence>
<evidence type="ECO:0000259" key="3">
    <source>
        <dbReference type="Pfam" id="PF08291"/>
    </source>
</evidence>
<evidence type="ECO:0000256" key="2">
    <source>
        <dbReference type="SAM" id="SignalP"/>
    </source>
</evidence>
<feature type="region of interest" description="Disordered" evidence="1">
    <location>
        <begin position="28"/>
        <end position="62"/>
    </location>
</feature>
<dbReference type="EMBL" id="UGQE01000004">
    <property type="protein sequence ID" value="STZ14761.1"/>
    <property type="molecule type" value="Genomic_DNA"/>
</dbReference>
<evidence type="ECO:0000256" key="1">
    <source>
        <dbReference type="SAM" id="MobiDB-lite"/>
    </source>
</evidence>
<dbReference type="Proteomes" id="UP000255279">
    <property type="component" value="Unassembled WGS sequence"/>
</dbReference>
<name>A0A378RDE7_9GAMM</name>
<feature type="domain" description="Peptidase M15A C-terminal" evidence="3">
    <location>
        <begin position="160"/>
        <end position="197"/>
    </location>
</feature>
<dbReference type="RefSeq" id="WP_078276895.1">
    <property type="nucleotide sequence ID" value="NZ_CAACXO010000085.1"/>
</dbReference>
<sequence>MNKKHGLVSALAVAMVLAGCASAPTYSPSNSNGSQSLSKHTSHTPKSAHKTSAQMAAPSQNHSHNAFGVIDGQVGSAAHFNQWLANSAQQSDVAKYQQYLAQQLGVAAVPPMHELLTTARSWLVCGFAPYQVPPETLWSSMLPTLRLYHALKTQAVLPAHTQIRSVYRNPALNECAGGAPSSKHMANSAIDVWIPDYAPDDPRLAATQDALCQFWLVHGERWNLGLGLYATGAIHLDTQGYRKWGAQHSLGGAACQQMFAGQ</sequence>
<organism evidence="4 5">
    <name type="scientific">Moraxella caviae</name>
    <dbReference type="NCBI Taxonomy" id="34060"/>
    <lineage>
        <taxon>Bacteria</taxon>
        <taxon>Pseudomonadati</taxon>
        <taxon>Pseudomonadota</taxon>
        <taxon>Gammaproteobacteria</taxon>
        <taxon>Moraxellales</taxon>
        <taxon>Moraxellaceae</taxon>
        <taxon>Moraxella</taxon>
    </lineage>
</organism>